<gene>
    <name evidence="3" type="ORF">EL18_00361</name>
</gene>
<evidence type="ECO:0008006" key="5">
    <source>
        <dbReference type="Google" id="ProtNLM"/>
    </source>
</evidence>
<dbReference type="PIRSF" id="PIRSF017082">
    <property type="entry name" value="YflP"/>
    <property type="match status" value="1"/>
</dbReference>
<protein>
    <recommendedName>
        <fullName evidence="5">Tripartite tricarboxylate transporter substrate binding protein</fullName>
    </recommendedName>
</protein>
<dbReference type="Pfam" id="PF03401">
    <property type="entry name" value="TctC"/>
    <property type="match status" value="1"/>
</dbReference>
<comment type="similarity">
    <text evidence="1">Belongs to the UPF0065 (bug) family.</text>
</comment>
<dbReference type="Proteomes" id="UP000053675">
    <property type="component" value="Unassembled WGS sequence"/>
</dbReference>
<dbReference type="PANTHER" id="PTHR42928:SF5">
    <property type="entry name" value="BLR1237 PROTEIN"/>
    <property type="match status" value="1"/>
</dbReference>
<comment type="caution">
    <text evidence="3">The sequence shown here is derived from an EMBL/GenBank/DDBJ whole genome shotgun (WGS) entry which is preliminary data.</text>
</comment>
<dbReference type="Gene3D" id="3.40.190.10">
    <property type="entry name" value="Periplasmic binding protein-like II"/>
    <property type="match status" value="1"/>
</dbReference>
<dbReference type="Gene3D" id="3.40.190.150">
    <property type="entry name" value="Bordetella uptake gene, domain 1"/>
    <property type="match status" value="1"/>
</dbReference>
<dbReference type="PATRIC" id="fig|472175.3.peg.374"/>
<organism evidence="3 4">
    <name type="scientific">Nitratireductor basaltis</name>
    <dbReference type="NCBI Taxonomy" id="472175"/>
    <lineage>
        <taxon>Bacteria</taxon>
        <taxon>Pseudomonadati</taxon>
        <taxon>Pseudomonadota</taxon>
        <taxon>Alphaproteobacteria</taxon>
        <taxon>Hyphomicrobiales</taxon>
        <taxon>Phyllobacteriaceae</taxon>
        <taxon>Nitratireductor</taxon>
    </lineage>
</organism>
<dbReference type="OrthoDB" id="7243230at2"/>
<dbReference type="eggNOG" id="COG3181">
    <property type="taxonomic scope" value="Bacteria"/>
</dbReference>
<sequence length="329" mass="35430">MNIRRLTRMTAVAFAVTAGLGQLAYAQDYPTKDIMHIMPWSAGGGTDTVMRTFMNFAEEPLGVGINTQNITGAQSGVGTLRLMKSRPDGYTIGSLTWDSVITVPYYELVPGYDTEQLAYLGSVTVHPTAIVVRDDAPWATLEEFVAAAKEAPGTLKISNVGTGGVWHLPALDFAKQAEIDVQHVPYPKGSGPQREALLSGETDAASTSISAAYAAIEAGQARVLAVMADERDPHFPDVPTFKEAGYDVVWGGFRLIATQADVDAEQKATLEKAFASVFEDPEFQAKAEETGMGAVWMGSEQVANFIKNSQEKAFALMDQLVEEGVLDKK</sequence>
<keyword evidence="4" id="KW-1185">Reference proteome</keyword>
<evidence type="ECO:0000256" key="2">
    <source>
        <dbReference type="SAM" id="SignalP"/>
    </source>
</evidence>
<evidence type="ECO:0000313" key="4">
    <source>
        <dbReference type="Proteomes" id="UP000053675"/>
    </source>
</evidence>
<dbReference type="SUPFAM" id="SSF53850">
    <property type="entry name" value="Periplasmic binding protein-like II"/>
    <property type="match status" value="1"/>
</dbReference>
<feature type="signal peptide" evidence="2">
    <location>
        <begin position="1"/>
        <end position="26"/>
    </location>
</feature>
<keyword evidence="2" id="KW-0732">Signal</keyword>
<dbReference type="RefSeq" id="WP_036479156.1">
    <property type="nucleotide sequence ID" value="NZ_JMQM01000001.1"/>
</dbReference>
<evidence type="ECO:0000313" key="3">
    <source>
        <dbReference type="EMBL" id="KFB09346.1"/>
    </source>
</evidence>
<evidence type="ECO:0000256" key="1">
    <source>
        <dbReference type="ARBA" id="ARBA00006987"/>
    </source>
</evidence>
<accession>A0A084U8R0</accession>
<dbReference type="InterPro" id="IPR005064">
    <property type="entry name" value="BUG"/>
</dbReference>
<name>A0A084U8R0_9HYPH</name>
<dbReference type="CDD" id="cd07012">
    <property type="entry name" value="PBP2_Bug_TTT"/>
    <property type="match status" value="1"/>
</dbReference>
<feature type="chain" id="PRO_5001783060" description="Tripartite tricarboxylate transporter substrate binding protein" evidence="2">
    <location>
        <begin position="27"/>
        <end position="329"/>
    </location>
</feature>
<dbReference type="EMBL" id="JMQM01000001">
    <property type="protein sequence ID" value="KFB09346.1"/>
    <property type="molecule type" value="Genomic_DNA"/>
</dbReference>
<dbReference type="InterPro" id="IPR042100">
    <property type="entry name" value="Bug_dom1"/>
</dbReference>
<proteinExistence type="inferred from homology"/>
<dbReference type="STRING" id="472175.EL18_00361"/>
<dbReference type="PANTHER" id="PTHR42928">
    <property type="entry name" value="TRICARBOXYLATE-BINDING PROTEIN"/>
    <property type="match status" value="1"/>
</dbReference>
<reference evidence="3 4" key="1">
    <citation type="submission" date="2014-05" db="EMBL/GenBank/DDBJ databases">
        <title>Draft Genome Sequence of Nitratireductor basaltis Strain UMTGB225, A Marine Bacterium Isolated from Green Barrel Tunicate.</title>
        <authorList>
            <person name="Gan H.Y."/>
        </authorList>
    </citation>
    <scope>NUCLEOTIDE SEQUENCE [LARGE SCALE GENOMIC DNA]</scope>
    <source>
        <strain evidence="3 4">UMTGB225</strain>
    </source>
</reference>
<dbReference type="AlphaFoldDB" id="A0A084U8R0"/>